<feature type="domain" description="DNA-directed RNA polymerase III subunit RPC3 winged-helix" evidence="8">
    <location>
        <begin position="295"/>
        <end position="372"/>
    </location>
</feature>
<evidence type="ECO:0000259" key="7">
    <source>
        <dbReference type="Pfam" id="PF05645"/>
    </source>
</evidence>
<evidence type="ECO:0000256" key="4">
    <source>
        <dbReference type="ARBA" id="ARBA00023242"/>
    </source>
</evidence>
<evidence type="ECO:0000256" key="5">
    <source>
        <dbReference type="RuleBase" id="RU367076"/>
    </source>
</evidence>
<dbReference type="EMBL" id="LR023960">
    <property type="protein sequence ID" value="SVE93579.1"/>
    <property type="molecule type" value="mRNA"/>
</dbReference>
<dbReference type="GO" id="GO:0003697">
    <property type="term" value="F:single-stranded DNA binding"/>
    <property type="evidence" value="ECO:0007669"/>
    <property type="project" value="UniProtKB-UniRule"/>
</dbReference>
<evidence type="ECO:0000256" key="2">
    <source>
        <dbReference type="ARBA" id="ARBA00022478"/>
    </source>
</evidence>
<gene>
    <name evidence="9" type="primary">EOG090X04YD</name>
</gene>
<evidence type="ECO:0000256" key="6">
    <source>
        <dbReference type="SAM" id="MobiDB-lite"/>
    </source>
</evidence>
<comment type="function">
    <text evidence="5">DNA-dependent RNA polymerase catalyzes the transcription of DNA into RNA using the four ribonucleoside triphosphates as substrates. Specific core component of RNA polymerase III which synthesizes small RNAs, such as 5S rRNA and tRNAs.</text>
</comment>
<evidence type="ECO:0000256" key="1">
    <source>
        <dbReference type="ARBA" id="ARBA00004123"/>
    </source>
</evidence>
<organism evidence="9">
    <name type="scientific">Scapholeberis mucronata</name>
    <dbReference type="NCBI Taxonomy" id="202097"/>
    <lineage>
        <taxon>Eukaryota</taxon>
        <taxon>Metazoa</taxon>
        <taxon>Ecdysozoa</taxon>
        <taxon>Arthropoda</taxon>
        <taxon>Crustacea</taxon>
        <taxon>Branchiopoda</taxon>
        <taxon>Diplostraca</taxon>
        <taxon>Cladocera</taxon>
        <taxon>Anomopoda</taxon>
        <taxon>Daphniidae</taxon>
        <taxon>Scapholeberis</taxon>
    </lineage>
</organism>
<dbReference type="Pfam" id="PF05645">
    <property type="entry name" value="RNA_pol_Rpc82"/>
    <property type="match status" value="1"/>
</dbReference>
<dbReference type="GO" id="GO:0005666">
    <property type="term" value="C:RNA polymerase III complex"/>
    <property type="evidence" value="ECO:0007669"/>
    <property type="project" value="UniProtKB-UniRule"/>
</dbReference>
<proteinExistence type="evidence at transcript level"/>
<keyword evidence="2 5" id="KW-0240">DNA-directed RNA polymerase</keyword>
<evidence type="ECO:0000259" key="8">
    <source>
        <dbReference type="Pfam" id="PF22536"/>
    </source>
</evidence>
<dbReference type="InterPro" id="IPR055207">
    <property type="entry name" value="POLR3C_WHD"/>
</dbReference>
<dbReference type="InterPro" id="IPR008806">
    <property type="entry name" value="RNA_pol_III_Rpc82_C"/>
</dbReference>
<evidence type="ECO:0000256" key="3">
    <source>
        <dbReference type="ARBA" id="ARBA00023163"/>
    </source>
</evidence>
<sequence>MRKMTKNEGNNVKKALAIMIQHNLVQFQASERNNNMAEYSMIPNNVYCLLRYSKYLYMIKRIYGTAEEVLLEVLLNMGQESASSVIFQSAKRLKEANEESSEDHTSLHQAFLRLAQDHFIIRCPKLVETEIKTKIPNLVVEESEQFVVPHLELGAMAKILREDGPQLGEYSDSKIVWRVNHQRFDVEMRNVVLVNAAARRVDTTAGELYHLLLKLWRECSPPDVPITNTLSFNQIKDAVRKLDSCNPALLEHFDQYLRVLYEDSSCLVSKVGDAGGGQFVLNYEIVFENLACASLDSIVLEKFGSKALRLFRLTRIQKYMEENQMQSASMIPAKESKMYTYKLLEHNFLQLKELKKGTSNMAPVKSFILFHVDLAQVARTALETSYKGLYNAMVRQMHEVSDNKRLLEKHERMETLLESMKAEGSPEEELAYIADSMSAAEKSLVAKINSMCDNLTLGQCQVDETVLILEGYLKFNTPNSKFGKRKEDRDPSASWSSRYEKSNRKQRINKYPLDMAKKGPTTIHFGSQNVNGRPYDTMRRYGEKKLVDAPKRSRGDLG</sequence>
<keyword evidence="3 5" id="KW-0804">Transcription</keyword>
<dbReference type="Pfam" id="PF20912">
    <property type="entry name" value="RPC3_helical"/>
    <property type="match status" value="1"/>
</dbReference>
<comment type="subcellular location">
    <subcellularLocation>
        <location evidence="1 5">Nucleus</location>
    </subcellularLocation>
</comment>
<feature type="region of interest" description="Disordered" evidence="6">
    <location>
        <begin position="479"/>
        <end position="558"/>
    </location>
</feature>
<dbReference type="PANTHER" id="PTHR12949">
    <property type="entry name" value="RNA POLYMERASE III DNA DIRECTED -RELATED"/>
    <property type="match status" value="1"/>
</dbReference>
<reference evidence="9" key="1">
    <citation type="submission" date="2018-08" db="EMBL/GenBank/DDBJ databases">
        <authorList>
            <person name="Cornetti L."/>
        </authorList>
    </citation>
    <scope>NUCLEOTIDE SEQUENCE</scope>
    <source>
        <strain evidence="9">BE-ASS</strain>
    </source>
</reference>
<evidence type="ECO:0000313" key="9">
    <source>
        <dbReference type="EMBL" id="SVE93579.1"/>
    </source>
</evidence>
<keyword evidence="4 5" id="KW-0539">Nucleus</keyword>
<dbReference type="AlphaFoldDB" id="A0A4Y7NK27"/>
<dbReference type="PANTHER" id="PTHR12949:SF0">
    <property type="entry name" value="DNA-DIRECTED RNA POLYMERASE III SUBUNIT RPC3"/>
    <property type="match status" value="1"/>
</dbReference>
<protein>
    <recommendedName>
        <fullName evidence="5">DNA-directed RNA polymerase III subunit RPC3</fullName>
        <shortName evidence="5">RNA polymerase III subunit C3</shortName>
    </recommendedName>
</protein>
<dbReference type="InterPro" id="IPR036388">
    <property type="entry name" value="WH-like_DNA-bd_sf"/>
</dbReference>
<dbReference type="FunFam" id="1.10.10.10:FF:000199">
    <property type="entry name" value="DNA-directed RNA polymerase III subunit RPC3"/>
    <property type="match status" value="1"/>
</dbReference>
<dbReference type="Pfam" id="PF22536">
    <property type="entry name" value="WHD_POLR3C"/>
    <property type="match status" value="1"/>
</dbReference>
<dbReference type="InterPro" id="IPR039748">
    <property type="entry name" value="RPC3"/>
</dbReference>
<dbReference type="Gene3D" id="6.10.140.1450">
    <property type="match status" value="1"/>
</dbReference>
<dbReference type="GO" id="GO:0006351">
    <property type="term" value="P:DNA-templated transcription"/>
    <property type="evidence" value="ECO:0007669"/>
    <property type="project" value="InterPro"/>
</dbReference>
<feature type="compositionally biased region" description="Basic and acidic residues" evidence="6">
    <location>
        <begin position="536"/>
        <end position="558"/>
    </location>
</feature>
<comment type="subunit">
    <text evidence="5">Component of the RNA polymerase III (Pol III) complex consisting of 17 subunits.</text>
</comment>
<name>A0A4Y7NK27_9CRUS</name>
<comment type="similarity">
    <text evidence="5">Belongs to the eukaryotic RPC3/POLR3C RNA polymerase subunit family.</text>
</comment>
<dbReference type="Gene3D" id="1.10.10.10">
    <property type="entry name" value="Winged helix-like DNA-binding domain superfamily/Winged helix DNA-binding domain"/>
    <property type="match status" value="4"/>
</dbReference>
<feature type="domain" description="RNA polymerase III Rpc82 C -terminal" evidence="7">
    <location>
        <begin position="110"/>
        <end position="290"/>
    </location>
</feature>
<accession>A0A4Y7NK27</accession>